<dbReference type="EMBL" id="LHPF02000054">
    <property type="protein sequence ID" value="PSC67549.1"/>
    <property type="molecule type" value="Genomic_DNA"/>
</dbReference>
<protein>
    <submittedName>
        <fullName evidence="2">Uncharacterized protein</fullName>
    </submittedName>
</protein>
<evidence type="ECO:0000313" key="2">
    <source>
        <dbReference type="EMBL" id="PSC67549.1"/>
    </source>
</evidence>
<reference evidence="2 3" key="1">
    <citation type="journal article" date="2018" name="Plant J.">
        <title>Genome sequences of Chlorella sorokiniana UTEX 1602 and Micractinium conductrix SAG 241.80: implications to maltose excretion by a green alga.</title>
        <authorList>
            <person name="Arriola M.B."/>
            <person name="Velmurugan N."/>
            <person name="Zhang Y."/>
            <person name="Plunkett M.H."/>
            <person name="Hondzo H."/>
            <person name="Barney B.M."/>
        </authorList>
    </citation>
    <scope>NUCLEOTIDE SEQUENCE [LARGE SCALE GENOMIC DNA]</scope>
    <source>
        <strain evidence="2 3">SAG 241.80</strain>
    </source>
</reference>
<sequence>MGLPTPVPEPGSPSAPPGALTSQHDARAAMRDAVAAADARLRSLTSLMLTTRATAQQSLATAAWPLGAVDPFAGDSPPSPPPLATASSDGDSDSDFGGMLGLISSPPSAGGAAPSLLEDICPGLATWGFADGVGARLQEAALMRVRRDNQRPPSLRGRVLLGVGGRRASGSGGGLFAAHATRVPASGGSDGGGGAACQPCLEDELVQMAGRLAELAGRHRDGAAPDVLMGLRAAANQLHSLAGAVAARPTSPS</sequence>
<dbReference type="Proteomes" id="UP000239649">
    <property type="component" value="Unassembled WGS sequence"/>
</dbReference>
<organism evidence="2 3">
    <name type="scientific">Micractinium conductrix</name>
    <dbReference type="NCBI Taxonomy" id="554055"/>
    <lineage>
        <taxon>Eukaryota</taxon>
        <taxon>Viridiplantae</taxon>
        <taxon>Chlorophyta</taxon>
        <taxon>core chlorophytes</taxon>
        <taxon>Trebouxiophyceae</taxon>
        <taxon>Chlorellales</taxon>
        <taxon>Chlorellaceae</taxon>
        <taxon>Chlorella clade</taxon>
        <taxon>Micractinium</taxon>
    </lineage>
</organism>
<comment type="caution">
    <text evidence="2">The sequence shown here is derived from an EMBL/GenBank/DDBJ whole genome shotgun (WGS) entry which is preliminary data.</text>
</comment>
<name>A0A2P6V0D4_9CHLO</name>
<dbReference type="AlphaFoldDB" id="A0A2P6V0D4"/>
<evidence type="ECO:0000256" key="1">
    <source>
        <dbReference type="SAM" id="MobiDB-lite"/>
    </source>
</evidence>
<accession>A0A2P6V0D4</accession>
<feature type="region of interest" description="Disordered" evidence="1">
    <location>
        <begin position="1"/>
        <end position="31"/>
    </location>
</feature>
<proteinExistence type="predicted"/>
<feature type="region of interest" description="Disordered" evidence="1">
    <location>
        <begin position="70"/>
        <end position="103"/>
    </location>
</feature>
<gene>
    <name evidence="2" type="ORF">C2E20_8777</name>
</gene>
<feature type="compositionally biased region" description="Low complexity" evidence="1">
    <location>
        <begin position="84"/>
        <end position="103"/>
    </location>
</feature>
<feature type="compositionally biased region" description="Pro residues" evidence="1">
    <location>
        <begin position="1"/>
        <end position="16"/>
    </location>
</feature>
<keyword evidence="3" id="KW-1185">Reference proteome</keyword>
<evidence type="ECO:0000313" key="3">
    <source>
        <dbReference type="Proteomes" id="UP000239649"/>
    </source>
</evidence>